<protein>
    <submittedName>
        <fullName evidence="2">Uncharacterized protein</fullName>
    </submittedName>
</protein>
<organism evidence="2 3">
    <name type="scientific">Dorcoceras hygrometricum</name>
    <dbReference type="NCBI Taxonomy" id="472368"/>
    <lineage>
        <taxon>Eukaryota</taxon>
        <taxon>Viridiplantae</taxon>
        <taxon>Streptophyta</taxon>
        <taxon>Embryophyta</taxon>
        <taxon>Tracheophyta</taxon>
        <taxon>Spermatophyta</taxon>
        <taxon>Magnoliopsida</taxon>
        <taxon>eudicotyledons</taxon>
        <taxon>Gunneridae</taxon>
        <taxon>Pentapetalae</taxon>
        <taxon>asterids</taxon>
        <taxon>lamiids</taxon>
        <taxon>Lamiales</taxon>
        <taxon>Gesneriaceae</taxon>
        <taxon>Didymocarpoideae</taxon>
        <taxon>Trichosporeae</taxon>
        <taxon>Loxocarpinae</taxon>
        <taxon>Dorcoceras</taxon>
    </lineage>
</organism>
<dbReference type="AlphaFoldDB" id="A0A2Z7DJ63"/>
<keyword evidence="3" id="KW-1185">Reference proteome</keyword>
<accession>A0A2Z7DJ63</accession>
<name>A0A2Z7DJ63_9LAMI</name>
<proteinExistence type="predicted"/>
<dbReference type="Proteomes" id="UP000250235">
    <property type="component" value="Unassembled WGS sequence"/>
</dbReference>
<sequence>MSGRGRRNPMSGFWCGQSSGRMSTPEDPQERFDGIRVFAMRCCLAFLIRVADDVSRCKSGLYATSFDCEICVARDCFVVIVAQKTEDACLEAERVTPVTLISLLGYVIHYERSYQAYSAGRGVDLAGGAPRGG</sequence>
<evidence type="ECO:0000256" key="1">
    <source>
        <dbReference type="SAM" id="MobiDB-lite"/>
    </source>
</evidence>
<reference evidence="2 3" key="1">
    <citation type="journal article" date="2015" name="Proc. Natl. Acad. Sci. U.S.A.">
        <title>The resurrection genome of Boea hygrometrica: A blueprint for survival of dehydration.</title>
        <authorList>
            <person name="Xiao L."/>
            <person name="Yang G."/>
            <person name="Zhang L."/>
            <person name="Yang X."/>
            <person name="Zhao S."/>
            <person name="Ji Z."/>
            <person name="Zhou Q."/>
            <person name="Hu M."/>
            <person name="Wang Y."/>
            <person name="Chen M."/>
            <person name="Xu Y."/>
            <person name="Jin H."/>
            <person name="Xiao X."/>
            <person name="Hu G."/>
            <person name="Bao F."/>
            <person name="Hu Y."/>
            <person name="Wan P."/>
            <person name="Li L."/>
            <person name="Deng X."/>
            <person name="Kuang T."/>
            <person name="Xiang C."/>
            <person name="Zhu J.K."/>
            <person name="Oliver M.J."/>
            <person name="He Y."/>
        </authorList>
    </citation>
    <scope>NUCLEOTIDE SEQUENCE [LARGE SCALE GENOMIC DNA]</scope>
    <source>
        <strain evidence="3">cv. XS01</strain>
    </source>
</reference>
<gene>
    <name evidence="2" type="ORF">F511_23579</name>
</gene>
<feature type="region of interest" description="Disordered" evidence="1">
    <location>
        <begin position="1"/>
        <end position="26"/>
    </location>
</feature>
<evidence type="ECO:0000313" key="2">
    <source>
        <dbReference type="EMBL" id="KZV58051.1"/>
    </source>
</evidence>
<evidence type="ECO:0000313" key="3">
    <source>
        <dbReference type="Proteomes" id="UP000250235"/>
    </source>
</evidence>
<dbReference type="EMBL" id="KQ986908">
    <property type="protein sequence ID" value="KZV58051.1"/>
    <property type="molecule type" value="Genomic_DNA"/>
</dbReference>